<dbReference type="PROSITE" id="PS51804">
    <property type="entry name" value="ZF_C2HC_LYAR"/>
    <property type="match status" value="2"/>
</dbReference>
<protein>
    <recommendedName>
        <fullName evidence="9">U1-type domain-containing protein</fullName>
    </recommendedName>
</protein>
<dbReference type="SMART" id="SM00451">
    <property type="entry name" value="ZnF_U1"/>
    <property type="match status" value="1"/>
</dbReference>
<feature type="region of interest" description="Disordered" evidence="8">
    <location>
        <begin position="54"/>
        <end position="79"/>
    </location>
</feature>
<dbReference type="InterPro" id="IPR036236">
    <property type="entry name" value="Znf_C2H2_sf"/>
</dbReference>
<dbReference type="InterPro" id="IPR003604">
    <property type="entry name" value="Matrin/U1-like-C_Znf_C2H2"/>
</dbReference>
<dbReference type="Pfam" id="PF25879">
    <property type="entry name" value="WHD_LYAR"/>
    <property type="match status" value="1"/>
</dbReference>
<feature type="compositionally biased region" description="Polar residues" evidence="8">
    <location>
        <begin position="197"/>
        <end position="210"/>
    </location>
</feature>
<dbReference type="AlphaFoldDB" id="A0ABD0U662"/>
<dbReference type="GO" id="GO:0005634">
    <property type="term" value="C:nucleus"/>
    <property type="evidence" value="ECO:0007669"/>
    <property type="project" value="UniProtKB-SubCell"/>
</dbReference>
<dbReference type="Gene3D" id="3.30.160.60">
    <property type="entry name" value="Classic Zinc Finger"/>
    <property type="match status" value="1"/>
</dbReference>
<reference evidence="10 11" key="1">
    <citation type="journal article" date="2024" name="Plant Biotechnol. J.">
        <title>Dendrobium thyrsiflorum genome and its molecular insights into genes involved in important horticultural traits.</title>
        <authorList>
            <person name="Chen B."/>
            <person name="Wang J.Y."/>
            <person name="Zheng P.J."/>
            <person name="Li K.L."/>
            <person name="Liang Y.M."/>
            <person name="Chen X.F."/>
            <person name="Zhang C."/>
            <person name="Zhao X."/>
            <person name="He X."/>
            <person name="Zhang G.Q."/>
            <person name="Liu Z.J."/>
            <person name="Xu Q."/>
        </authorList>
    </citation>
    <scope>NUCLEOTIDE SEQUENCE [LARGE SCALE GENOMIC DNA]</scope>
    <source>
        <strain evidence="10">GZMU011</strain>
    </source>
</reference>
<feature type="region of interest" description="Disordered" evidence="8">
    <location>
        <begin position="126"/>
        <end position="250"/>
    </location>
</feature>
<dbReference type="InterPro" id="IPR039999">
    <property type="entry name" value="LYAR"/>
</dbReference>
<dbReference type="GO" id="GO:0008270">
    <property type="term" value="F:zinc ion binding"/>
    <property type="evidence" value="ECO:0007669"/>
    <property type="project" value="UniProtKB-KW"/>
</dbReference>
<dbReference type="EMBL" id="JANQDX010000017">
    <property type="protein sequence ID" value="KAL0908012.1"/>
    <property type="molecule type" value="Genomic_DNA"/>
</dbReference>
<dbReference type="InterPro" id="IPR014898">
    <property type="entry name" value="Znf_C2H2_LYAR"/>
</dbReference>
<gene>
    <name evidence="10" type="ORF">M5K25_022475</name>
</gene>
<keyword evidence="2" id="KW-0479">Metal-binding</keyword>
<keyword evidence="5" id="KW-0862">Zinc</keyword>
<evidence type="ECO:0000256" key="7">
    <source>
        <dbReference type="PROSITE-ProRule" id="PRU01145"/>
    </source>
</evidence>
<dbReference type="Gene3D" id="3.30.1490.490">
    <property type="match status" value="1"/>
</dbReference>
<dbReference type="Pfam" id="PF12874">
    <property type="entry name" value="zf-met"/>
    <property type="match status" value="1"/>
</dbReference>
<evidence type="ECO:0000256" key="4">
    <source>
        <dbReference type="ARBA" id="ARBA00022771"/>
    </source>
</evidence>
<name>A0ABD0U662_DENTH</name>
<evidence type="ECO:0000259" key="9">
    <source>
        <dbReference type="SMART" id="SM00451"/>
    </source>
</evidence>
<evidence type="ECO:0000256" key="5">
    <source>
        <dbReference type="ARBA" id="ARBA00022833"/>
    </source>
</evidence>
<evidence type="ECO:0000256" key="2">
    <source>
        <dbReference type="ARBA" id="ARBA00022723"/>
    </source>
</evidence>
<accession>A0ABD0U662</accession>
<dbReference type="PANTHER" id="PTHR13100:SF10">
    <property type="entry name" value="CELL GROWTH-REGULATING NUCLEOLAR PROTEIN"/>
    <property type="match status" value="1"/>
</dbReference>
<evidence type="ECO:0000313" key="10">
    <source>
        <dbReference type="EMBL" id="KAL0908012.1"/>
    </source>
</evidence>
<keyword evidence="11" id="KW-1185">Reference proteome</keyword>
<dbReference type="InterPro" id="IPR058719">
    <property type="entry name" value="WHD_LYAR"/>
</dbReference>
<dbReference type="Proteomes" id="UP001552299">
    <property type="component" value="Unassembled WGS sequence"/>
</dbReference>
<evidence type="ECO:0000256" key="1">
    <source>
        <dbReference type="ARBA" id="ARBA00004123"/>
    </source>
</evidence>
<dbReference type="InterPro" id="IPR013087">
    <property type="entry name" value="Znf_C2H2_type"/>
</dbReference>
<feature type="compositionally biased region" description="Basic and acidic residues" evidence="8">
    <location>
        <begin position="54"/>
        <end position="64"/>
    </location>
</feature>
<keyword evidence="3" id="KW-0677">Repeat</keyword>
<evidence type="ECO:0000256" key="6">
    <source>
        <dbReference type="ARBA" id="ARBA00023242"/>
    </source>
</evidence>
<dbReference type="FunFam" id="3.30.160.60:FF:001583">
    <property type="entry name" value="UBP1-associated proteins 1C"/>
    <property type="match status" value="1"/>
</dbReference>
<organism evidence="10 11">
    <name type="scientific">Dendrobium thyrsiflorum</name>
    <name type="common">Pinecone-like raceme dendrobium</name>
    <name type="synonym">Orchid</name>
    <dbReference type="NCBI Taxonomy" id="117978"/>
    <lineage>
        <taxon>Eukaryota</taxon>
        <taxon>Viridiplantae</taxon>
        <taxon>Streptophyta</taxon>
        <taxon>Embryophyta</taxon>
        <taxon>Tracheophyta</taxon>
        <taxon>Spermatophyta</taxon>
        <taxon>Magnoliopsida</taxon>
        <taxon>Liliopsida</taxon>
        <taxon>Asparagales</taxon>
        <taxon>Orchidaceae</taxon>
        <taxon>Epidendroideae</taxon>
        <taxon>Malaxideae</taxon>
        <taxon>Dendrobiinae</taxon>
        <taxon>Dendrobium</taxon>
    </lineage>
</organism>
<keyword evidence="4 7" id="KW-0863">Zinc-finger</keyword>
<evidence type="ECO:0000313" key="11">
    <source>
        <dbReference type="Proteomes" id="UP001552299"/>
    </source>
</evidence>
<evidence type="ECO:0000256" key="8">
    <source>
        <dbReference type="SAM" id="MobiDB-lite"/>
    </source>
</evidence>
<comment type="subcellular location">
    <subcellularLocation>
        <location evidence="1">Nucleus</location>
    </subcellularLocation>
</comment>
<dbReference type="FunFam" id="3.30.1490.490:FF:000001">
    <property type="entry name" value="cell growth-regulating nucleolar protein-like"/>
    <property type="match status" value="1"/>
</dbReference>
<dbReference type="PANTHER" id="PTHR13100">
    <property type="entry name" value="CELL GROWTH-REGULATING NUCLEOLAR PROTEIN LYAR"/>
    <property type="match status" value="1"/>
</dbReference>
<feature type="compositionally biased region" description="Basic and acidic residues" evidence="8">
    <location>
        <begin position="136"/>
        <end position="146"/>
    </location>
</feature>
<evidence type="ECO:0000256" key="3">
    <source>
        <dbReference type="ARBA" id="ARBA00022737"/>
    </source>
</evidence>
<dbReference type="SUPFAM" id="SSF57667">
    <property type="entry name" value="beta-beta-alpha zinc fingers"/>
    <property type="match status" value="3"/>
</dbReference>
<dbReference type="Pfam" id="PF08790">
    <property type="entry name" value="zf-LYAR"/>
    <property type="match status" value="1"/>
</dbReference>
<comment type="caution">
    <text evidence="10">The sequence shown here is derived from an EMBL/GenBank/DDBJ whole genome shotgun (WGS) entry which is preliminary data.</text>
</comment>
<sequence length="328" mass="36333">MVWFQCEVCGENLKKPKLANHFRICSAHKLSCIDCGDIFSKESVQSHTQCMTEAEKYGPKDHGKPSQNSNSKPEKPKKNADVDITVGLSSRPPWFCSLCNTPTTSKQTLLLHADGKKHRAKAKAFLAAQKPSNQTEETKENDKENAEATSPKLEPVKTTSSNVDEPKENDVSAVGAQQVPEMKFDKKRKHDGVGRILNSSNEGNNVSDLNNGEVIQAEENEEKSRSKRSKNAEKVSNSERLGNQAGNGVASKKKIKWKKLIMSILNSKPDKTMKIKKLQRLVIKDLKVSGITGDELQLRDAMMEKINSSSRFVIDNKLICLAAKASKS</sequence>
<proteinExistence type="predicted"/>
<feature type="domain" description="U1-type" evidence="9">
    <location>
        <begin position="91"/>
        <end position="125"/>
    </location>
</feature>
<keyword evidence="6" id="KW-0539">Nucleus</keyword>